<comment type="caution">
    <text evidence="5">The sequence shown here is derived from an EMBL/GenBank/DDBJ whole genome shotgun (WGS) entry which is preliminary data.</text>
</comment>
<reference evidence="6" key="1">
    <citation type="journal article" date="2019" name="Int. J. Syst. Evol. Microbiol.">
        <title>The Global Catalogue of Microorganisms (GCM) 10K type strain sequencing project: providing services to taxonomists for standard genome sequencing and annotation.</title>
        <authorList>
            <consortium name="The Broad Institute Genomics Platform"/>
            <consortium name="The Broad Institute Genome Sequencing Center for Infectious Disease"/>
            <person name="Wu L."/>
            <person name="Ma J."/>
        </authorList>
    </citation>
    <scope>NUCLEOTIDE SEQUENCE [LARGE SCALE GENOMIC DNA]</scope>
    <source>
        <strain evidence="6">CGMCC 1.16326</strain>
    </source>
</reference>
<evidence type="ECO:0000256" key="3">
    <source>
        <dbReference type="ARBA" id="ARBA00023163"/>
    </source>
</evidence>
<keyword evidence="2" id="KW-0238">DNA-binding</keyword>
<dbReference type="PROSITE" id="PS50949">
    <property type="entry name" value="HTH_GNTR"/>
    <property type="match status" value="1"/>
</dbReference>
<proteinExistence type="predicted"/>
<evidence type="ECO:0000313" key="5">
    <source>
        <dbReference type="EMBL" id="MFC5392513.1"/>
    </source>
</evidence>
<dbReference type="EMBL" id="JBHSLV010000012">
    <property type="protein sequence ID" value="MFC5392513.1"/>
    <property type="molecule type" value="Genomic_DNA"/>
</dbReference>
<evidence type="ECO:0000256" key="1">
    <source>
        <dbReference type="ARBA" id="ARBA00023015"/>
    </source>
</evidence>
<dbReference type="InterPro" id="IPR036388">
    <property type="entry name" value="WH-like_DNA-bd_sf"/>
</dbReference>
<gene>
    <name evidence="5" type="ORF">ACFPPC_07660</name>
</gene>
<dbReference type="Proteomes" id="UP001596104">
    <property type="component" value="Unassembled WGS sequence"/>
</dbReference>
<feature type="domain" description="HTH gntR-type" evidence="4">
    <location>
        <begin position="11"/>
        <end position="78"/>
    </location>
</feature>
<dbReference type="CDD" id="cd07377">
    <property type="entry name" value="WHTH_GntR"/>
    <property type="match status" value="1"/>
</dbReference>
<dbReference type="Pfam" id="PF07729">
    <property type="entry name" value="FCD"/>
    <property type="match status" value="1"/>
</dbReference>
<dbReference type="Pfam" id="PF00392">
    <property type="entry name" value="GntR"/>
    <property type="match status" value="1"/>
</dbReference>
<dbReference type="InterPro" id="IPR011711">
    <property type="entry name" value="GntR_C"/>
</dbReference>
<dbReference type="PANTHER" id="PTHR43537">
    <property type="entry name" value="TRANSCRIPTIONAL REGULATOR, GNTR FAMILY"/>
    <property type="match status" value="1"/>
</dbReference>
<name>A0ABW0H5L2_9HYPH</name>
<evidence type="ECO:0000259" key="4">
    <source>
        <dbReference type="PROSITE" id="PS50949"/>
    </source>
</evidence>
<organism evidence="5 6">
    <name type="scientific">Bosea vestrisii</name>
    <dbReference type="NCBI Taxonomy" id="151416"/>
    <lineage>
        <taxon>Bacteria</taxon>
        <taxon>Pseudomonadati</taxon>
        <taxon>Pseudomonadota</taxon>
        <taxon>Alphaproteobacteria</taxon>
        <taxon>Hyphomicrobiales</taxon>
        <taxon>Boseaceae</taxon>
        <taxon>Bosea</taxon>
    </lineage>
</organism>
<dbReference type="Gene3D" id="1.10.10.10">
    <property type="entry name" value="Winged helix-like DNA-binding domain superfamily/Winged helix DNA-binding domain"/>
    <property type="match status" value="1"/>
</dbReference>
<sequence length="231" mass="25702">MQRGKSKNESLPLSEQAYIAIKDRIITLFFAPGQYLNEASICEQLEMGRTPVHQALQRLQAEGLVDVVPRKGVIIQPDSMGQVIEILDARLVVEPAIAARAAEYGRSEDIEAARAILDHHRDDAHGGGRIDAFVECDRAFHSKISDMSQSRILGDFAKALHERSIRAWYLHLWQTLDTDASDRQHRAVLAAIEVRDAGAAAAAMRDHLSGLRERVVLLQQHAPKRAPSHAR</sequence>
<protein>
    <submittedName>
        <fullName evidence="5">GntR family transcriptional regulator</fullName>
    </submittedName>
</protein>
<dbReference type="RefSeq" id="WP_377007312.1">
    <property type="nucleotide sequence ID" value="NZ_JBHSLV010000012.1"/>
</dbReference>
<accession>A0ABW0H5L2</accession>
<dbReference type="SMART" id="SM00345">
    <property type="entry name" value="HTH_GNTR"/>
    <property type="match status" value="1"/>
</dbReference>
<keyword evidence="6" id="KW-1185">Reference proteome</keyword>
<dbReference type="Gene3D" id="1.20.120.530">
    <property type="entry name" value="GntR ligand-binding domain-like"/>
    <property type="match status" value="1"/>
</dbReference>
<dbReference type="InterPro" id="IPR008920">
    <property type="entry name" value="TF_FadR/GntR_C"/>
</dbReference>
<dbReference type="SMART" id="SM00895">
    <property type="entry name" value="FCD"/>
    <property type="match status" value="1"/>
</dbReference>
<evidence type="ECO:0000313" key="6">
    <source>
        <dbReference type="Proteomes" id="UP001596104"/>
    </source>
</evidence>
<keyword evidence="1" id="KW-0805">Transcription regulation</keyword>
<evidence type="ECO:0000256" key="2">
    <source>
        <dbReference type="ARBA" id="ARBA00023125"/>
    </source>
</evidence>
<dbReference type="SUPFAM" id="SSF48008">
    <property type="entry name" value="GntR ligand-binding domain-like"/>
    <property type="match status" value="1"/>
</dbReference>
<dbReference type="InterPro" id="IPR000524">
    <property type="entry name" value="Tscrpt_reg_HTH_GntR"/>
</dbReference>
<dbReference type="SUPFAM" id="SSF46785">
    <property type="entry name" value="Winged helix' DNA-binding domain"/>
    <property type="match status" value="1"/>
</dbReference>
<dbReference type="PANTHER" id="PTHR43537:SF5">
    <property type="entry name" value="UXU OPERON TRANSCRIPTIONAL REGULATOR"/>
    <property type="match status" value="1"/>
</dbReference>
<dbReference type="InterPro" id="IPR036390">
    <property type="entry name" value="WH_DNA-bd_sf"/>
</dbReference>
<keyword evidence="3" id="KW-0804">Transcription</keyword>